<comment type="caution">
    <text evidence="3">The sequence shown here is derived from an EMBL/GenBank/DDBJ whole genome shotgun (WGS) entry which is preliminary data.</text>
</comment>
<evidence type="ECO:0000313" key="4">
    <source>
        <dbReference type="Proteomes" id="UP000019141"/>
    </source>
</evidence>
<dbReference type="PANTHER" id="PTHR24321">
    <property type="entry name" value="DEHYDROGENASES, SHORT CHAIN"/>
    <property type="match status" value="1"/>
</dbReference>
<dbReference type="FunFam" id="3.40.50.720:FF:000084">
    <property type="entry name" value="Short-chain dehydrogenase reductase"/>
    <property type="match status" value="1"/>
</dbReference>
<sequence length="254" mass="26559">MLGSLNNRVALVTGGSTGIGRATALAFAREGAKVVIANRGVAAGEATVRQIAEAGGDALFVPTDVSQASQVEALIARAVEVYGRLDYAFNNAGYEGMRATIDQLPQDDWERALQTNLTGVWSCMKYELQQMLKQGHGAIVNMSSVVGLAGLTGISPALVACHHGIIGLTRQAALDHAKAGIRVNAVCPTVTRTERFERVHGGNPDNEARMAARNPSGRIGEAQDAAEAVIWLCSDAASFVLGHTLVVDGGVLAQ</sequence>
<comment type="similarity">
    <text evidence="1">Belongs to the short-chain dehydrogenases/reductases (SDR) family.</text>
</comment>
<dbReference type="InterPro" id="IPR036291">
    <property type="entry name" value="NAD(P)-bd_dom_sf"/>
</dbReference>
<dbReference type="SUPFAM" id="SSF51735">
    <property type="entry name" value="NAD(P)-binding Rossmann-fold domains"/>
    <property type="match status" value="1"/>
</dbReference>
<evidence type="ECO:0000256" key="2">
    <source>
        <dbReference type="ARBA" id="ARBA00023002"/>
    </source>
</evidence>
<dbReference type="PANTHER" id="PTHR24321:SF11">
    <property type="entry name" value="BLR0893 PROTEIN"/>
    <property type="match status" value="1"/>
</dbReference>
<dbReference type="AlphaFoldDB" id="W4LVY0"/>
<name>W4LVY0_ENTF1</name>
<dbReference type="InterPro" id="IPR002347">
    <property type="entry name" value="SDR_fam"/>
</dbReference>
<keyword evidence="4" id="KW-1185">Reference proteome</keyword>
<organism evidence="3 4">
    <name type="scientific">Entotheonella factor</name>
    <dbReference type="NCBI Taxonomy" id="1429438"/>
    <lineage>
        <taxon>Bacteria</taxon>
        <taxon>Pseudomonadati</taxon>
        <taxon>Nitrospinota/Tectimicrobiota group</taxon>
        <taxon>Candidatus Tectimicrobiota</taxon>
        <taxon>Candidatus Entotheonellia</taxon>
        <taxon>Candidatus Entotheonellales</taxon>
        <taxon>Candidatus Entotheonellaceae</taxon>
        <taxon>Candidatus Entotheonella</taxon>
    </lineage>
</organism>
<evidence type="ECO:0000256" key="1">
    <source>
        <dbReference type="ARBA" id="ARBA00006484"/>
    </source>
</evidence>
<proteinExistence type="inferred from homology"/>
<dbReference type="HOGENOM" id="CLU_010194_1_0_7"/>
<dbReference type="Proteomes" id="UP000019141">
    <property type="component" value="Unassembled WGS sequence"/>
</dbReference>
<reference evidence="3 4" key="1">
    <citation type="journal article" date="2014" name="Nature">
        <title>An environmental bacterial taxon with a large and distinct metabolic repertoire.</title>
        <authorList>
            <person name="Wilson M.C."/>
            <person name="Mori T."/>
            <person name="Ruckert C."/>
            <person name="Uria A.R."/>
            <person name="Helf M.J."/>
            <person name="Takada K."/>
            <person name="Gernert C."/>
            <person name="Steffens U.A."/>
            <person name="Heycke N."/>
            <person name="Schmitt S."/>
            <person name="Rinke C."/>
            <person name="Helfrich E.J."/>
            <person name="Brachmann A.O."/>
            <person name="Gurgui C."/>
            <person name="Wakimoto T."/>
            <person name="Kracht M."/>
            <person name="Crusemann M."/>
            <person name="Hentschel U."/>
            <person name="Abe I."/>
            <person name="Matsunaga S."/>
            <person name="Kalinowski J."/>
            <person name="Takeyama H."/>
            <person name="Piel J."/>
        </authorList>
    </citation>
    <scope>NUCLEOTIDE SEQUENCE [LARGE SCALE GENOMIC DNA]</scope>
    <source>
        <strain evidence="4">TSY1</strain>
    </source>
</reference>
<dbReference type="GO" id="GO:0016491">
    <property type="term" value="F:oxidoreductase activity"/>
    <property type="evidence" value="ECO:0007669"/>
    <property type="project" value="UniProtKB-KW"/>
</dbReference>
<gene>
    <name evidence="3" type="ORF">ETSY1_04990</name>
</gene>
<dbReference type="EMBL" id="AZHW01000179">
    <property type="protein sequence ID" value="ETX02058.1"/>
    <property type="molecule type" value="Genomic_DNA"/>
</dbReference>
<dbReference type="Pfam" id="PF13561">
    <property type="entry name" value="adh_short_C2"/>
    <property type="match status" value="1"/>
</dbReference>
<evidence type="ECO:0000313" key="3">
    <source>
        <dbReference type="EMBL" id="ETX02058.1"/>
    </source>
</evidence>
<dbReference type="PRINTS" id="PR00081">
    <property type="entry name" value="GDHRDH"/>
</dbReference>
<protein>
    <submittedName>
        <fullName evidence="3">Short-chain dehydrogenase</fullName>
    </submittedName>
</protein>
<keyword evidence="2" id="KW-0560">Oxidoreductase</keyword>
<accession>W4LVY0</accession>
<dbReference type="Gene3D" id="3.40.50.720">
    <property type="entry name" value="NAD(P)-binding Rossmann-like Domain"/>
    <property type="match status" value="1"/>
</dbReference>
<dbReference type="CDD" id="cd05233">
    <property type="entry name" value="SDR_c"/>
    <property type="match status" value="1"/>
</dbReference>